<evidence type="ECO:0000256" key="1">
    <source>
        <dbReference type="SAM" id="Phobius"/>
    </source>
</evidence>
<keyword evidence="1" id="KW-0812">Transmembrane</keyword>
<name>A0A6P4INB0_DROKI</name>
<dbReference type="RefSeq" id="XP_017023973.2">
    <property type="nucleotide sequence ID" value="XM_017168484.3"/>
</dbReference>
<dbReference type="Proteomes" id="UP001652661">
    <property type="component" value="Chromosome 2L"/>
</dbReference>
<accession>A0A6P4INB0</accession>
<evidence type="ECO:0000313" key="2">
    <source>
        <dbReference type="Proteomes" id="UP001652661"/>
    </source>
</evidence>
<dbReference type="OrthoDB" id="10497704at2759"/>
<dbReference type="GeneID" id="108075879"/>
<proteinExistence type="predicted"/>
<gene>
    <name evidence="3" type="primary">LOC108075879</name>
</gene>
<dbReference type="AlphaFoldDB" id="A0A6P4INB0"/>
<organism evidence="2 3">
    <name type="scientific">Drosophila kikkawai</name>
    <name type="common">Fruit fly</name>
    <dbReference type="NCBI Taxonomy" id="30033"/>
    <lineage>
        <taxon>Eukaryota</taxon>
        <taxon>Metazoa</taxon>
        <taxon>Ecdysozoa</taxon>
        <taxon>Arthropoda</taxon>
        <taxon>Hexapoda</taxon>
        <taxon>Insecta</taxon>
        <taxon>Pterygota</taxon>
        <taxon>Neoptera</taxon>
        <taxon>Endopterygota</taxon>
        <taxon>Diptera</taxon>
        <taxon>Brachycera</taxon>
        <taxon>Muscomorpha</taxon>
        <taxon>Ephydroidea</taxon>
        <taxon>Drosophilidae</taxon>
        <taxon>Drosophila</taxon>
        <taxon>Sophophora</taxon>
    </lineage>
</organism>
<reference evidence="3" key="2">
    <citation type="submission" date="2025-08" db="UniProtKB">
        <authorList>
            <consortium name="RefSeq"/>
        </authorList>
    </citation>
    <scope>IDENTIFICATION</scope>
    <source>
        <strain evidence="3">14028-0561.14</strain>
        <tissue evidence="3">Whole fly</tissue>
    </source>
</reference>
<keyword evidence="1" id="KW-1133">Transmembrane helix</keyword>
<evidence type="ECO:0000313" key="3">
    <source>
        <dbReference type="RefSeq" id="XP_017023973.2"/>
    </source>
</evidence>
<reference evidence="2" key="1">
    <citation type="submission" date="2025-05" db="UniProtKB">
        <authorList>
            <consortium name="RefSeq"/>
        </authorList>
    </citation>
    <scope>NUCLEOTIDE SEQUENCE [LARGE SCALE GENOMIC DNA]</scope>
    <source>
        <strain evidence="2">14028-0561.14</strain>
    </source>
</reference>
<keyword evidence="2" id="KW-1185">Reference proteome</keyword>
<sequence length="138" mass="15328">MTSLASTAPPLLQSTVLPSSTILPASSVLPDIMCALGFIWIVETAACMPDNNILRPRRSAPGCPNGYFMDQKFKMCLREKYQAKQIAGQIGQWLPIYKTTKKPILVVTSPSVKNPLDGYTGNWYSYGSNWATTDRYNF</sequence>
<feature type="transmembrane region" description="Helical" evidence="1">
    <location>
        <begin position="28"/>
        <end position="48"/>
    </location>
</feature>
<protein>
    <submittedName>
        <fullName evidence="3">Uncharacterized protein</fullName>
    </submittedName>
</protein>
<keyword evidence="1" id="KW-0472">Membrane</keyword>